<evidence type="ECO:0000256" key="5">
    <source>
        <dbReference type="ARBA" id="ARBA00022833"/>
    </source>
</evidence>
<dbReference type="EMBL" id="VYSA01000002">
    <property type="protein sequence ID" value="KAA9107981.1"/>
    <property type="molecule type" value="Genomic_DNA"/>
</dbReference>
<dbReference type="AlphaFoldDB" id="A0A5J5J0E2"/>
<comment type="caution">
    <text evidence="7">The sequence shown here is derived from an EMBL/GenBank/DDBJ whole genome shotgun (WGS) entry which is preliminary data.</text>
</comment>
<dbReference type="GO" id="GO:0046872">
    <property type="term" value="F:metal ion binding"/>
    <property type="evidence" value="ECO:0007669"/>
    <property type="project" value="UniProtKB-KW"/>
</dbReference>
<keyword evidence="4 7" id="KW-0378">Hydrolase</keyword>
<keyword evidence="3" id="KW-0479">Metal-binding</keyword>
<dbReference type="GO" id="GO:0016814">
    <property type="term" value="F:hydrolase activity, acting on carbon-nitrogen (but not peptide) bonds, in cyclic amidines"/>
    <property type="evidence" value="ECO:0007669"/>
    <property type="project" value="UniProtKB-ARBA"/>
</dbReference>
<dbReference type="NCBIfam" id="TIGR01430">
    <property type="entry name" value="aden_deam"/>
    <property type="match status" value="1"/>
</dbReference>
<dbReference type="Pfam" id="PF00962">
    <property type="entry name" value="A_deaminase"/>
    <property type="match status" value="1"/>
</dbReference>
<reference evidence="8" key="1">
    <citation type="submission" date="2019-09" db="EMBL/GenBank/DDBJ databases">
        <title>Mumia zhuanghuii sp. nov. isolated from the intestinal contents of plateau pika (Ochotona curzoniae) in the Qinghai-Tibet plateau of China.</title>
        <authorList>
            <person name="Tian Z."/>
        </authorList>
    </citation>
    <scope>NUCLEOTIDE SEQUENCE [LARGE SCALE GENOMIC DNA]</scope>
    <source>
        <strain evidence="8">JCM 30598</strain>
    </source>
</reference>
<evidence type="ECO:0000259" key="6">
    <source>
        <dbReference type="Pfam" id="PF00962"/>
    </source>
</evidence>
<proteinExistence type="inferred from homology"/>
<keyword evidence="5" id="KW-0862">Zinc</keyword>
<dbReference type="Proteomes" id="UP000325827">
    <property type="component" value="Unassembled WGS sequence"/>
</dbReference>
<evidence type="ECO:0000256" key="1">
    <source>
        <dbReference type="ARBA" id="ARBA00001947"/>
    </source>
</evidence>
<dbReference type="PANTHER" id="PTHR43114:SF6">
    <property type="entry name" value="ADENINE DEAMINASE"/>
    <property type="match status" value="1"/>
</dbReference>
<evidence type="ECO:0000256" key="2">
    <source>
        <dbReference type="ARBA" id="ARBA00006676"/>
    </source>
</evidence>
<dbReference type="EC" id="3.5.4.4" evidence="7"/>
<dbReference type="Gene3D" id="3.20.20.140">
    <property type="entry name" value="Metal-dependent hydrolases"/>
    <property type="match status" value="1"/>
</dbReference>
<dbReference type="InterPro" id="IPR032466">
    <property type="entry name" value="Metal_Hydrolase"/>
</dbReference>
<comment type="similarity">
    <text evidence="2">Belongs to the metallo-dependent hydrolases superfamily. Adenosine and AMP deaminases family.</text>
</comment>
<evidence type="ECO:0000313" key="8">
    <source>
        <dbReference type="Proteomes" id="UP000325827"/>
    </source>
</evidence>
<dbReference type="SUPFAM" id="SSF51556">
    <property type="entry name" value="Metallo-dependent hydrolases"/>
    <property type="match status" value="1"/>
</dbReference>
<organism evidence="7 8">
    <name type="scientific">Microbacterium rhizomatis</name>
    <dbReference type="NCBI Taxonomy" id="1631477"/>
    <lineage>
        <taxon>Bacteria</taxon>
        <taxon>Bacillati</taxon>
        <taxon>Actinomycetota</taxon>
        <taxon>Actinomycetes</taxon>
        <taxon>Micrococcales</taxon>
        <taxon>Microbacteriaceae</taxon>
        <taxon>Microbacterium</taxon>
    </lineage>
</organism>
<feature type="domain" description="Adenosine deaminase" evidence="6">
    <location>
        <begin position="18"/>
        <end position="359"/>
    </location>
</feature>
<name>A0A5J5J0E2_9MICO</name>
<dbReference type="OrthoDB" id="105475at2"/>
<evidence type="ECO:0000313" key="7">
    <source>
        <dbReference type="EMBL" id="KAA9107981.1"/>
    </source>
</evidence>
<dbReference type="GO" id="GO:0019239">
    <property type="term" value="F:deaminase activity"/>
    <property type="evidence" value="ECO:0007669"/>
    <property type="project" value="InterPro"/>
</dbReference>
<sequence length="382" mass="41141">MKTAVQTRIDEDVIRALPKAEVHVHLEGGFELIDLLDLAKASGEALPGPARSLFDVSTHYSPELPEVTTGGADHGVGVGGLTGFLRFLDWECGLVRTAEQAARTAYRFAARESASGVRYADVVVNPTHWNAWRDRVPALFDAFAAGLDEAAQDGLAEIGLCASLLRQQTPGEAVEFAEWIVGARPRRVVALSIDGDERAAGRTGSRFADAFGRARDGGLHRTVHAGESSGPEGVWDAIRLLHAERIDHGVRAIEDPELVALLADSDISLGVCPRSNLSLGVYADWSEHPLERLRSAGVAVTVNTDDPAPLGTRLETEWAVCADTFDWTMSDVIGLARTSITASFAPPELRRDLLAEIDDVVAEHGWASGQHGFDRSIEGDER</sequence>
<dbReference type="InterPro" id="IPR006330">
    <property type="entry name" value="Ado/ade_deaminase"/>
</dbReference>
<dbReference type="PANTHER" id="PTHR43114">
    <property type="entry name" value="ADENINE DEAMINASE"/>
    <property type="match status" value="1"/>
</dbReference>
<evidence type="ECO:0000256" key="3">
    <source>
        <dbReference type="ARBA" id="ARBA00022723"/>
    </source>
</evidence>
<evidence type="ECO:0000256" key="4">
    <source>
        <dbReference type="ARBA" id="ARBA00022801"/>
    </source>
</evidence>
<gene>
    <name evidence="7" type="primary">add</name>
    <name evidence="7" type="ORF">F6B43_11200</name>
</gene>
<protein>
    <submittedName>
        <fullName evidence="7">Adenosine deaminase</fullName>
        <ecNumber evidence="7">3.5.4.4</ecNumber>
    </submittedName>
</protein>
<dbReference type="InterPro" id="IPR001365">
    <property type="entry name" value="A_deaminase_dom"/>
</dbReference>
<comment type="cofactor">
    <cofactor evidence="1">
        <name>Zn(2+)</name>
        <dbReference type="ChEBI" id="CHEBI:29105"/>
    </cofactor>
</comment>
<accession>A0A5J5J0E2</accession>
<dbReference type="RefSeq" id="WP_150449012.1">
    <property type="nucleotide sequence ID" value="NZ_VYSA01000002.1"/>
</dbReference>
<keyword evidence="8" id="KW-1185">Reference proteome</keyword>